<accession>A0A6J6FHR1</accession>
<gene>
    <name evidence="2" type="ORF">UFOPK1493_03463</name>
</gene>
<reference evidence="2" key="1">
    <citation type="submission" date="2020-05" db="EMBL/GenBank/DDBJ databases">
        <authorList>
            <person name="Chiriac C."/>
            <person name="Salcher M."/>
            <person name="Ghai R."/>
            <person name="Kavagutti S V."/>
        </authorList>
    </citation>
    <scope>NUCLEOTIDE SEQUENCE</scope>
</reference>
<proteinExistence type="predicted"/>
<feature type="region of interest" description="Disordered" evidence="1">
    <location>
        <begin position="1"/>
        <end position="27"/>
    </location>
</feature>
<dbReference type="EMBL" id="CAEZSR010000194">
    <property type="protein sequence ID" value="CAB4586573.1"/>
    <property type="molecule type" value="Genomic_DNA"/>
</dbReference>
<sequence length="40" mass="4474">MGRWEAPRIPAPDSQRQQAPARISAASRALSHERYVAVRS</sequence>
<protein>
    <submittedName>
        <fullName evidence="2">Unannotated protein</fullName>
    </submittedName>
</protein>
<evidence type="ECO:0000256" key="1">
    <source>
        <dbReference type="SAM" id="MobiDB-lite"/>
    </source>
</evidence>
<organism evidence="2">
    <name type="scientific">freshwater metagenome</name>
    <dbReference type="NCBI Taxonomy" id="449393"/>
    <lineage>
        <taxon>unclassified sequences</taxon>
        <taxon>metagenomes</taxon>
        <taxon>ecological metagenomes</taxon>
    </lineage>
</organism>
<evidence type="ECO:0000313" key="2">
    <source>
        <dbReference type="EMBL" id="CAB4586573.1"/>
    </source>
</evidence>
<dbReference type="AlphaFoldDB" id="A0A6J6FHR1"/>
<name>A0A6J6FHR1_9ZZZZ</name>